<gene>
    <name evidence="2" type="ORF">DdX_10167</name>
</gene>
<evidence type="ECO:0000256" key="1">
    <source>
        <dbReference type="SAM" id="MobiDB-lite"/>
    </source>
</evidence>
<reference evidence="2" key="1">
    <citation type="submission" date="2022-01" db="EMBL/GenBank/DDBJ databases">
        <title>Genome Sequence Resource for Two Populations of Ditylenchus destructor, the Migratory Endoparasitic Phytonematode.</title>
        <authorList>
            <person name="Zhang H."/>
            <person name="Lin R."/>
            <person name="Xie B."/>
        </authorList>
    </citation>
    <scope>NUCLEOTIDE SEQUENCE</scope>
    <source>
        <strain evidence="2">BazhouSP</strain>
    </source>
</reference>
<dbReference type="Proteomes" id="UP001201812">
    <property type="component" value="Unassembled WGS sequence"/>
</dbReference>
<protein>
    <submittedName>
        <fullName evidence="2">Uncharacterized protein</fullName>
    </submittedName>
</protein>
<evidence type="ECO:0000313" key="2">
    <source>
        <dbReference type="EMBL" id="KAI1711293.1"/>
    </source>
</evidence>
<proteinExistence type="predicted"/>
<feature type="region of interest" description="Disordered" evidence="1">
    <location>
        <begin position="1"/>
        <end position="50"/>
    </location>
</feature>
<accession>A0AAD4MZE6</accession>
<sequence>MCPQAISPVVQGRPSKTPLETRPFPKTLRITTGNGEDQPGPIKNLSRSAKRKASGLESRVAVKRVFSEAMAWMEKYKVGGLEMLEVEYEMEE</sequence>
<dbReference type="AlphaFoldDB" id="A0AAD4MZE6"/>
<evidence type="ECO:0000313" key="3">
    <source>
        <dbReference type="Proteomes" id="UP001201812"/>
    </source>
</evidence>
<organism evidence="2 3">
    <name type="scientific">Ditylenchus destructor</name>
    <dbReference type="NCBI Taxonomy" id="166010"/>
    <lineage>
        <taxon>Eukaryota</taxon>
        <taxon>Metazoa</taxon>
        <taxon>Ecdysozoa</taxon>
        <taxon>Nematoda</taxon>
        <taxon>Chromadorea</taxon>
        <taxon>Rhabditida</taxon>
        <taxon>Tylenchina</taxon>
        <taxon>Tylenchomorpha</taxon>
        <taxon>Sphaerularioidea</taxon>
        <taxon>Anguinidae</taxon>
        <taxon>Anguininae</taxon>
        <taxon>Ditylenchus</taxon>
    </lineage>
</organism>
<dbReference type="EMBL" id="JAKKPZ010000022">
    <property type="protein sequence ID" value="KAI1711293.1"/>
    <property type="molecule type" value="Genomic_DNA"/>
</dbReference>
<comment type="caution">
    <text evidence="2">The sequence shown here is derived from an EMBL/GenBank/DDBJ whole genome shotgun (WGS) entry which is preliminary data.</text>
</comment>
<keyword evidence="3" id="KW-1185">Reference proteome</keyword>
<name>A0AAD4MZE6_9BILA</name>